<organism evidence="1">
    <name type="scientific">Anguilla anguilla</name>
    <name type="common">European freshwater eel</name>
    <name type="synonym">Muraena anguilla</name>
    <dbReference type="NCBI Taxonomy" id="7936"/>
    <lineage>
        <taxon>Eukaryota</taxon>
        <taxon>Metazoa</taxon>
        <taxon>Chordata</taxon>
        <taxon>Craniata</taxon>
        <taxon>Vertebrata</taxon>
        <taxon>Euteleostomi</taxon>
        <taxon>Actinopterygii</taxon>
        <taxon>Neopterygii</taxon>
        <taxon>Teleostei</taxon>
        <taxon>Anguilliformes</taxon>
        <taxon>Anguillidae</taxon>
        <taxon>Anguilla</taxon>
    </lineage>
</organism>
<accession>A0A0E9W4D7</accession>
<proteinExistence type="predicted"/>
<evidence type="ECO:0000313" key="1">
    <source>
        <dbReference type="EMBL" id="JAH84440.1"/>
    </source>
</evidence>
<protein>
    <submittedName>
        <fullName evidence="1">Uncharacterized protein</fullName>
    </submittedName>
</protein>
<dbReference type="EMBL" id="GBXM01024137">
    <property type="protein sequence ID" value="JAH84440.1"/>
    <property type="molecule type" value="Transcribed_RNA"/>
</dbReference>
<reference evidence="1" key="1">
    <citation type="submission" date="2014-11" db="EMBL/GenBank/DDBJ databases">
        <authorList>
            <person name="Amaro Gonzalez C."/>
        </authorList>
    </citation>
    <scope>NUCLEOTIDE SEQUENCE</scope>
</reference>
<reference evidence="1" key="2">
    <citation type="journal article" date="2015" name="Fish Shellfish Immunol.">
        <title>Early steps in the European eel (Anguilla anguilla)-Vibrio vulnificus interaction in the gills: Role of the RtxA13 toxin.</title>
        <authorList>
            <person name="Callol A."/>
            <person name="Pajuelo D."/>
            <person name="Ebbesson L."/>
            <person name="Teles M."/>
            <person name="MacKenzie S."/>
            <person name="Amaro C."/>
        </authorList>
    </citation>
    <scope>NUCLEOTIDE SEQUENCE</scope>
</reference>
<sequence length="15" mass="1879">MNVDRCEKERERENA</sequence>
<name>A0A0E9W4D7_ANGAN</name>